<dbReference type="PANTHER" id="PTHR31319:SF110">
    <property type="entry name" value="CCT MOTIF FAMILY PROTEIN"/>
    <property type="match status" value="1"/>
</dbReference>
<dbReference type="GO" id="GO:0005634">
    <property type="term" value="C:nucleus"/>
    <property type="evidence" value="ECO:0007669"/>
    <property type="project" value="UniProtKB-SubCell"/>
</dbReference>
<evidence type="ECO:0000259" key="4">
    <source>
        <dbReference type="PROSITE" id="PS51017"/>
    </source>
</evidence>
<evidence type="ECO:0000256" key="2">
    <source>
        <dbReference type="ARBA" id="ARBA00023242"/>
    </source>
</evidence>
<dbReference type="InterPro" id="IPR045281">
    <property type="entry name" value="CONSTANS-like"/>
</dbReference>
<dbReference type="PANTHER" id="PTHR31319">
    <property type="entry name" value="ZINC FINGER PROTEIN CONSTANS-LIKE 4"/>
    <property type="match status" value="1"/>
</dbReference>
<feature type="domain" description="CCT" evidence="4">
    <location>
        <begin position="163"/>
        <end position="205"/>
    </location>
</feature>
<comment type="subcellular location">
    <subcellularLocation>
        <location evidence="1 3">Nucleus</location>
    </subcellularLocation>
</comment>
<dbReference type="AlphaFoldDB" id="A0AAD3SC02"/>
<evidence type="ECO:0000313" key="6">
    <source>
        <dbReference type="Proteomes" id="UP001279734"/>
    </source>
</evidence>
<evidence type="ECO:0000313" key="5">
    <source>
        <dbReference type="EMBL" id="GMH07975.1"/>
    </source>
</evidence>
<dbReference type="InterPro" id="IPR010402">
    <property type="entry name" value="CCT_domain"/>
</dbReference>
<accession>A0AAD3SC02</accession>
<dbReference type="GO" id="GO:0009909">
    <property type="term" value="P:regulation of flower development"/>
    <property type="evidence" value="ECO:0007669"/>
    <property type="project" value="InterPro"/>
</dbReference>
<evidence type="ECO:0000256" key="3">
    <source>
        <dbReference type="PROSITE-ProRule" id="PRU00357"/>
    </source>
</evidence>
<proteinExistence type="predicted"/>
<keyword evidence="6" id="KW-1185">Reference proteome</keyword>
<sequence>MASSALKFIPSNYKYYQTGVADPPPLVIPSSDHGAAVIWGDQYCPPIDSHGDQAVDFPLPETDAMLRASMSNFTDPFQMEIMEQLPALPDCGLFCSGQHALGFDSVNHQTNVCERMEEVDRAASNYAPLYHTSSFGINWGSEGYPAPASTVNTKAVKYTVEEKRDRILRYLKKRNQRNFNKTIKYACRKTLADRRTRVRGRFAKNHEEEMDTKNNTTSIEERMYYSYGNDDQMKQDADDWLQEAIASLIYMPYISAAGWNGEVVLK</sequence>
<dbReference type="GO" id="GO:0003700">
    <property type="term" value="F:DNA-binding transcription factor activity"/>
    <property type="evidence" value="ECO:0007669"/>
    <property type="project" value="TreeGrafter"/>
</dbReference>
<reference evidence="5" key="1">
    <citation type="submission" date="2023-05" db="EMBL/GenBank/DDBJ databases">
        <title>Nepenthes gracilis genome sequencing.</title>
        <authorList>
            <person name="Fukushima K."/>
        </authorList>
    </citation>
    <scope>NUCLEOTIDE SEQUENCE</scope>
    <source>
        <strain evidence="5">SING2019-196</strain>
    </source>
</reference>
<protein>
    <recommendedName>
        <fullName evidence="4">CCT domain-containing protein</fullName>
    </recommendedName>
</protein>
<name>A0AAD3SC02_NEPGR</name>
<dbReference type="PROSITE" id="PS51017">
    <property type="entry name" value="CCT"/>
    <property type="match status" value="1"/>
</dbReference>
<keyword evidence="2 3" id="KW-0539">Nucleus</keyword>
<comment type="caution">
    <text evidence="5">The sequence shown here is derived from an EMBL/GenBank/DDBJ whole genome shotgun (WGS) entry which is preliminary data.</text>
</comment>
<organism evidence="5 6">
    <name type="scientific">Nepenthes gracilis</name>
    <name type="common">Slender pitcher plant</name>
    <dbReference type="NCBI Taxonomy" id="150966"/>
    <lineage>
        <taxon>Eukaryota</taxon>
        <taxon>Viridiplantae</taxon>
        <taxon>Streptophyta</taxon>
        <taxon>Embryophyta</taxon>
        <taxon>Tracheophyta</taxon>
        <taxon>Spermatophyta</taxon>
        <taxon>Magnoliopsida</taxon>
        <taxon>eudicotyledons</taxon>
        <taxon>Gunneridae</taxon>
        <taxon>Pentapetalae</taxon>
        <taxon>Caryophyllales</taxon>
        <taxon>Nepenthaceae</taxon>
        <taxon>Nepenthes</taxon>
    </lineage>
</organism>
<dbReference type="EMBL" id="BSYO01000007">
    <property type="protein sequence ID" value="GMH07975.1"/>
    <property type="molecule type" value="Genomic_DNA"/>
</dbReference>
<dbReference type="Proteomes" id="UP001279734">
    <property type="component" value="Unassembled WGS sequence"/>
</dbReference>
<evidence type="ECO:0000256" key="1">
    <source>
        <dbReference type="ARBA" id="ARBA00004123"/>
    </source>
</evidence>
<gene>
    <name evidence="5" type="ORF">Nepgr_009815</name>
</gene>
<dbReference type="Pfam" id="PF06203">
    <property type="entry name" value="CCT"/>
    <property type="match status" value="1"/>
</dbReference>